<dbReference type="InterPro" id="IPR007758">
    <property type="entry name" value="Nucleoporin_NSP1_C"/>
</dbReference>
<evidence type="ECO:0000256" key="4">
    <source>
        <dbReference type="ARBA" id="ARBA00005911"/>
    </source>
</evidence>
<dbReference type="Gene3D" id="1.20.5.170">
    <property type="match status" value="1"/>
</dbReference>
<keyword evidence="8" id="KW-0811">Translocation</keyword>
<evidence type="ECO:0000256" key="11">
    <source>
        <dbReference type="ARBA" id="ARBA00068864"/>
    </source>
</evidence>
<dbReference type="AlphaFoldDB" id="A0A9P8EQ81"/>
<feature type="domain" description="Nucleoporin NSP1-like C-terminal" evidence="15">
    <location>
        <begin position="489"/>
        <end position="593"/>
    </location>
</feature>
<comment type="similarity">
    <text evidence="4">Belongs to the nucleoporin NSP1/NUP62 family.</text>
</comment>
<dbReference type="GO" id="GO:0006606">
    <property type="term" value="P:protein import into nucleus"/>
    <property type="evidence" value="ECO:0007669"/>
    <property type="project" value="TreeGrafter"/>
</dbReference>
<evidence type="ECO:0000256" key="5">
    <source>
        <dbReference type="ARBA" id="ARBA00022448"/>
    </source>
</evidence>
<evidence type="ECO:0000256" key="3">
    <source>
        <dbReference type="ARBA" id="ARBA00004620"/>
    </source>
</evidence>
<evidence type="ECO:0000259" key="15">
    <source>
        <dbReference type="Pfam" id="PF05064"/>
    </source>
</evidence>
<dbReference type="SUPFAM" id="SSF57997">
    <property type="entry name" value="Tropomyosin"/>
    <property type="match status" value="1"/>
</dbReference>
<feature type="compositionally biased region" description="Gly residues" evidence="14">
    <location>
        <begin position="440"/>
        <end position="452"/>
    </location>
</feature>
<gene>
    <name evidence="16" type="ORF">KCU76_g5059</name>
</gene>
<dbReference type="GO" id="GO:0006405">
    <property type="term" value="P:RNA export from nucleus"/>
    <property type="evidence" value="ECO:0007669"/>
    <property type="project" value="TreeGrafter"/>
</dbReference>
<feature type="compositionally biased region" description="Gly residues" evidence="14">
    <location>
        <begin position="464"/>
        <end position="482"/>
    </location>
</feature>
<dbReference type="GO" id="GO:0044613">
    <property type="term" value="C:nuclear pore central transport channel"/>
    <property type="evidence" value="ECO:0007669"/>
    <property type="project" value="TreeGrafter"/>
</dbReference>
<reference evidence="16" key="2">
    <citation type="submission" date="2021-08" db="EMBL/GenBank/DDBJ databases">
        <authorList>
            <person name="Gostincar C."/>
            <person name="Sun X."/>
            <person name="Song Z."/>
            <person name="Gunde-Cimerman N."/>
        </authorList>
    </citation>
    <scope>NUCLEOTIDE SEQUENCE</scope>
    <source>
        <strain evidence="16">EXF-9911</strain>
    </source>
</reference>
<evidence type="ECO:0000256" key="10">
    <source>
        <dbReference type="ARBA" id="ARBA00023242"/>
    </source>
</evidence>
<sequence>MSFNFGSNAAGTSSGSTPSIFGTAANKDASSTGSIFGTANKTPASTGSIFGNAASSTGQTTSAFGTASPSTQTPTTSGFNFGPKPPTSGSNPTTPGVAPASNPFGGAPASTGALSFGNNSTTPATTNKPLFSTTPAGPPPTQSTGAIFGGKPLSFGKPEEKTAEAPKSAPAFGAPLGGAANTFGSFGKKADDNSSAPSLFGQKPADGAAPANKPMFNLGGAASSTPQSAPATAPAFSLGGNSSKPAFSLGGNTSQTPASTQPASATTTSAPSLFGALRGGGAASSSSTETPATTATSTSALFGAKKDEATDKPAAPTGNLFGGLTQNKDAADKPAGSPSLFGAQNKDEAAKPPASTGNLFGGLGAKKDDAAKPASPAGNLFGNLGGQKKDDAAAAPTSTTATSGSTPAFSLGAKPAESSTPASAGGSAFSLKPASAPAAGGSGGSGGNGGGPPAVAAAPAAGPNNGGNSGPTGSNSTGGLGSGPTNASTSGPAPPATSRLNSKSLDEIITLWTTSLSSHQKQFSNLATKIGNWDRMLVENSDKISKLYSRTFQAERDTAEVERQLASVEGQQEELSHWLDHYERVLNDMAAKAGGVDSGVDAERERTYQTAERCSARLTTMSHDLTSMIDEINLASTNLSKSSKTAESDPLSQIVRVLNAHLGQLQQIDVGAEQLRQKVESAQKEVRGFGGRGASDEGVEGFMRSLRR</sequence>
<feature type="compositionally biased region" description="Low complexity" evidence="14">
    <location>
        <begin position="221"/>
        <end position="235"/>
    </location>
</feature>
<evidence type="ECO:0000313" key="16">
    <source>
        <dbReference type="EMBL" id="KAG9694675.1"/>
    </source>
</evidence>
<dbReference type="GO" id="GO:0051028">
    <property type="term" value="P:mRNA transport"/>
    <property type="evidence" value="ECO:0007669"/>
    <property type="project" value="UniProtKB-KW"/>
</dbReference>
<keyword evidence="5" id="KW-0813">Transport</keyword>
<dbReference type="GO" id="GO:0031965">
    <property type="term" value="C:nuclear membrane"/>
    <property type="evidence" value="ECO:0007669"/>
    <property type="project" value="UniProtKB-SubCell"/>
</dbReference>
<dbReference type="Pfam" id="PF05064">
    <property type="entry name" value="Nsp1_C"/>
    <property type="match status" value="1"/>
</dbReference>
<evidence type="ECO:0000256" key="1">
    <source>
        <dbReference type="ARBA" id="ARBA00004335"/>
    </source>
</evidence>
<feature type="compositionally biased region" description="Low complexity" evidence="14">
    <location>
        <begin position="87"/>
        <end position="96"/>
    </location>
</feature>
<feature type="compositionally biased region" description="Polar residues" evidence="14">
    <location>
        <begin position="112"/>
        <end position="135"/>
    </location>
</feature>
<keyword evidence="7" id="KW-0653">Protein transport</keyword>
<comment type="subcellular location">
    <subcellularLocation>
        <location evidence="1">Nucleus membrane</location>
        <topology evidence="1">Peripheral membrane protein</topology>
        <orientation evidence="1">Cytoplasmic side</orientation>
    </subcellularLocation>
    <subcellularLocation>
        <location evidence="3">Nucleus membrane</location>
        <topology evidence="3">Peripheral membrane protein</topology>
        <orientation evidence="3">Nucleoplasmic side</orientation>
    </subcellularLocation>
    <subcellularLocation>
        <location evidence="2">Nucleus</location>
        <location evidence="2">Nuclear pore complex</location>
    </subcellularLocation>
</comment>
<feature type="compositionally biased region" description="Low complexity" evidence="14">
    <location>
        <begin position="393"/>
        <end position="408"/>
    </location>
</feature>
<comment type="caution">
    <text evidence="16">The sequence shown here is derived from an EMBL/GenBank/DDBJ whole genome shotgun (WGS) entry which is preliminary data.</text>
</comment>
<evidence type="ECO:0000256" key="6">
    <source>
        <dbReference type="ARBA" id="ARBA00022816"/>
    </source>
</evidence>
<keyword evidence="10" id="KW-0539">Nucleus</keyword>
<dbReference type="InterPro" id="IPR026010">
    <property type="entry name" value="NSP1/NUP62"/>
</dbReference>
<dbReference type="PANTHER" id="PTHR12084:SF0">
    <property type="entry name" value="NUCLEAR PORE GLYCOPROTEIN P62"/>
    <property type="match status" value="1"/>
</dbReference>
<dbReference type="GO" id="GO:0005543">
    <property type="term" value="F:phospholipid binding"/>
    <property type="evidence" value="ECO:0007669"/>
    <property type="project" value="TreeGrafter"/>
</dbReference>
<dbReference type="EMBL" id="JAHFXF010000154">
    <property type="protein sequence ID" value="KAG9694675.1"/>
    <property type="molecule type" value="Genomic_DNA"/>
</dbReference>
<evidence type="ECO:0000256" key="12">
    <source>
        <dbReference type="ARBA" id="ARBA00078941"/>
    </source>
</evidence>
<dbReference type="OrthoDB" id="344345at2759"/>
<dbReference type="GO" id="GO:0017056">
    <property type="term" value="F:structural constituent of nuclear pore"/>
    <property type="evidence" value="ECO:0007669"/>
    <property type="project" value="InterPro"/>
</dbReference>
<accession>A0A9P8EQ81</accession>
<dbReference type="Proteomes" id="UP000779574">
    <property type="component" value="Unassembled WGS sequence"/>
</dbReference>
<dbReference type="PANTHER" id="PTHR12084">
    <property type="entry name" value="NUCLEAR PORE GLYCOPROTEIN P62-RELATED"/>
    <property type="match status" value="1"/>
</dbReference>
<evidence type="ECO:0000256" key="8">
    <source>
        <dbReference type="ARBA" id="ARBA00023010"/>
    </source>
</evidence>
<feature type="non-terminal residue" evidence="16">
    <location>
        <position position="1"/>
    </location>
</feature>
<feature type="region of interest" description="Disordered" evidence="14">
    <location>
        <begin position="1"/>
        <end position="501"/>
    </location>
</feature>
<feature type="compositionally biased region" description="Low complexity" evidence="14">
    <location>
        <begin position="453"/>
        <end position="463"/>
    </location>
</feature>
<feature type="compositionally biased region" description="Low complexity" evidence="14">
    <location>
        <begin position="1"/>
        <end position="19"/>
    </location>
</feature>
<proteinExistence type="inferred from homology"/>
<feature type="compositionally biased region" description="Low complexity" evidence="14">
    <location>
        <begin position="283"/>
        <end position="300"/>
    </location>
</feature>
<protein>
    <recommendedName>
        <fullName evidence="11">Nucleoporin NSP1</fullName>
    </recommendedName>
    <alternativeName>
        <fullName evidence="12">Nuclear pore protein NSP1</fullName>
    </alternativeName>
    <alternativeName>
        <fullName evidence="13">Nucleoskeletal-like protein</fullName>
    </alternativeName>
</protein>
<dbReference type="FunFam" id="1.20.5.170:FF:000040">
    <property type="entry name" value="Nuclear pore glycoprotein p62"/>
    <property type="match status" value="1"/>
</dbReference>
<evidence type="ECO:0000256" key="2">
    <source>
        <dbReference type="ARBA" id="ARBA00004567"/>
    </source>
</evidence>
<feature type="compositionally biased region" description="Low complexity" evidence="14">
    <location>
        <begin position="169"/>
        <end position="180"/>
    </location>
</feature>
<feature type="region of interest" description="Disordered" evidence="14">
    <location>
        <begin position="686"/>
        <end position="708"/>
    </location>
</feature>
<evidence type="ECO:0000313" key="17">
    <source>
        <dbReference type="Proteomes" id="UP000779574"/>
    </source>
</evidence>
<evidence type="ECO:0000256" key="7">
    <source>
        <dbReference type="ARBA" id="ARBA00022927"/>
    </source>
</evidence>
<evidence type="ECO:0000256" key="9">
    <source>
        <dbReference type="ARBA" id="ARBA00023132"/>
    </source>
</evidence>
<feature type="compositionally biased region" description="Low complexity" evidence="14">
    <location>
        <begin position="66"/>
        <end position="77"/>
    </location>
</feature>
<evidence type="ECO:0000256" key="14">
    <source>
        <dbReference type="SAM" id="MobiDB-lite"/>
    </source>
</evidence>
<evidence type="ECO:0000256" key="13">
    <source>
        <dbReference type="ARBA" id="ARBA00081079"/>
    </source>
</evidence>
<reference evidence="16" key="1">
    <citation type="journal article" date="2021" name="J Fungi (Basel)">
        <title>Virulence traits and population genomics of the black yeast Aureobasidium melanogenum.</title>
        <authorList>
            <person name="Cernosa A."/>
            <person name="Sun X."/>
            <person name="Gostincar C."/>
            <person name="Fang C."/>
            <person name="Gunde-Cimerman N."/>
            <person name="Song Z."/>
        </authorList>
    </citation>
    <scope>NUCLEOTIDE SEQUENCE</scope>
    <source>
        <strain evidence="16">EXF-9911</strain>
    </source>
</reference>
<feature type="compositionally biased region" description="Polar residues" evidence="14">
    <location>
        <begin position="28"/>
        <end position="65"/>
    </location>
</feature>
<organism evidence="16 17">
    <name type="scientific">Aureobasidium melanogenum</name>
    <name type="common">Aureobasidium pullulans var. melanogenum</name>
    <dbReference type="NCBI Taxonomy" id="46634"/>
    <lineage>
        <taxon>Eukaryota</taxon>
        <taxon>Fungi</taxon>
        <taxon>Dikarya</taxon>
        <taxon>Ascomycota</taxon>
        <taxon>Pezizomycotina</taxon>
        <taxon>Dothideomycetes</taxon>
        <taxon>Dothideomycetidae</taxon>
        <taxon>Dothideales</taxon>
        <taxon>Saccotheciaceae</taxon>
        <taxon>Aureobasidium</taxon>
    </lineage>
</organism>
<keyword evidence="9" id="KW-0906">Nuclear pore complex</keyword>
<keyword evidence="6" id="KW-0509">mRNA transport</keyword>
<feature type="compositionally biased region" description="Low complexity" evidence="14">
    <location>
        <begin position="253"/>
        <end position="272"/>
    </location>
</feature>
<name>A0A9P8EQ81_AURME</name>